<dbReference type="GO" id="GO:0005525">
    <property type="term" value="F:GTP binding"/>
    <property type="evidence" value="ECO:0007669"/>
    <property type="project" value="UniProtKB-KW"/>
</dbReference>
<keyword evidence="3" id="KW-0342">GTP-binding</keyword>
<dbReference type="PANTHER" id="PTHR10903">
    <property type="entry name" value="GTPASE, IMAP FAMILY MEMBER-RELATED"/>
    <property type="match status" value="1"/>
</dbReference>
<keyword evidence="2" id="KW-0547">Nucleotide-binding</keyword>
<dbReference type="CDD" id="cd01852">
    <property type="entry name" value="AIG1"/>
    <property type="match status" value="1"/>
</dbReference>
<evidence type="ECO:0000259" key="4">
    <source>
        <dbReference type="PROSITE" id="PS51720"/>
    </source>
</evidence>
<dbReference type="PROSITE" id="PS51720">
    <property type="entry name" value="G_AIG1"/>
    <property type="match status" value="1"/>
</dbReference>
<dbReference type="PANTHER" id="PTHR10903:SF186">
    <property type="entry name" value="GTPASE IMAP FAMILY MEMBER 4-LIKE-RELATED"/>
    <property type="match status" value="1"/>
</dbReference>
<dbReference type="Pfam" id="PF04548">
    <property type="entry name" value="AIG1"/>
    <property type="match status" value="1"/>
</dbReference>
<sequence length="283" mass="31246">MAGALPQPPIIFYNILTFNDLRIVLLGKTGVGKSATGNTILGREAFTAETSQELKSVTKESQRESSEISGRRVTVIDTPGLFDTELSNEEIQREITHCVSMILPGPHVFLLLVPLGRFTKEEETSVKIIQETFEALRHTVVLFTHGDELDDGGIESFLESAPERLKILLRNCGRRYCVFNNRAPENRMQVNELLTIVDSMGGACYTNNVFLHADRAIRDEQQRRGRSRRQALRSALSRVRSEVALSGKVLERVKAIVVGGATGMAVGAIFGAAAPFTYRHCTG</sequence>
<name>A0A8C2H0Z6_CYPCA</name>
<accession>A0A8C2H0Z6</accession>
<evidence type="ECO:0000313" key="5">
    <source>
        <dbReference type="Ensembl" id="ENSCCRP00020010565.1"/>
    </source>
</evidence>
<evidence type="ECO:0000256" key="3">
    <source>
        <dbReference type="ARBA" id="ARBA00023134"/>
    </source>
</evidence>
<evidence type="ECO:0000256" key="2">
    <source>
        <dbReference type="ARBA" id="ARBA00022741"/>
    </source>
</evidence>
<feature type="domain" description="AIG1-type G" evidence="4">
    <location>
        <begin position="18"/>
        <end position="214"/>
    </location>
</feature>
<dbReference type="Ensembl" id="ENSCCRT00020011729.1">
    <property type="protein sequence ID" value="ENSCCRP00020010565.1"/>
    <property type="gene ID" value="ENSCCRG00020005395.1"/>
</dbReference>
<comment type="similarity">
    <text evidence="1">Belongs to the TRAFAC class TrmE-Era-EngA-EngB-Septin-like GTPase superfamily. AIG1/Toc34/Toc159-like paraseptin GTPase family. IAN subfamily.</text>
</comment>
<dbReference type="Proteomes" id="UP000694701">
    <property type="component" value="Unplaced"/>
</dbReference>
<evidence type="ECO:0000256" key="1">
    <source>
        <dbReference type="ARBA" id="ARBA00008535"/>
    </source>
</evidence>
<proteinExistence type="inferred from homology"/>
<evidence type="ECO:0000313" key="6">
    <source>
        <dbReference type="Proteomes" id="UP000694701"/>
    </source>
</evidence>
<dbReference type="Gene3D" id="3.40.50.300">
    <property type="entry name" value="P-loop containing nucleotide triphosphate hydrolases"/>
    <property type="match status" value="1"/>
</dbReference>
<dbReference type="AlphaFoldDB" id="A0A8C2H0Z6"/>
<reference evidence="5" key="1">
    <citation type="submission" date="2025-08" db="UniProtKB">
        <authorList>
            <consortium name="Ensembl"/>
        </authorList>
    </citation>
    <scope>IDENTIFICATION</scope>
</reference>
<dbReference type="InterPro" id="IPR027417">
    <property type="entry name" value="P-loop_NTPase"/>
</dbReference>
<dbReference type="InterPro" id="IPR006703">
    <property type="entry name" value="G_AIG1"/>
</dbReference>
<dbReference type="InterPro" id="IPR045058">
    <property type="entry name" value="GIMA/IAN/Toc"/>
</dbReference>
<protein>
    <recommendedName>
        <fullName evidence="4">AIG1-type G domain-containing protein</fullName>
    </recommendedName>
</protein>
<dbReference type="SUPFAM" id="SSF52540">
    <property type="entry name" value="P-loop containing nucleoside triphosphate hydrolases"/>
    <property type="match status" value="1"/>
</dbReference>
<dbReference type="FunFam" id="3.40.50.300:FF:000366">
    <property type="entry name" value="GTPase, IMAP family member 2"/>
    <property type="match status" value="1"/>
</dbReference>
<organism evidence="5 6">
    <name type="scientific">Cyprinus carpio</name>
    <name type="common">Common carp</name>
    <dbReference type="NCBI Taxonomy" id="7962"/>
    <lineage>
        <taxon>Eukaryota</taxon>
        <taxon>Metazoa</taxon>
        <taxon>Chordata</taxon>
        <taxon>Craniata</taxon>
        <taxon>Vertebrata</taxon>
        <taxon>Euteleostomi</taxon>
        <taxon>Actinopterygii</taxon>
        <taxon>Neopterygii</taxon>
        <taxon>Teleostei</taxon>
        <taxon>Ostariophysi</taxon>
        <taxon>Cypriniformes</taxon>
        <taxon>Cyprinidae</taxon>
        <taxon>Cyprininae</taxon>
        <taxon>Cyprinus</taxon>
    </lineage>
</organism>